<dbReference type="InterPro" id="IPR029062">
    <property type="entry name" value="Class_I_gatase-like"/>
</dbReference>
<keyword evidence="1" id="KW-0812">Transmembrane</keyword>
<name>A0A371JKB7_9FIRM</name>
<feature type="signal peptide" evidence="2">
    <location>
        <begin position="1"/>
        <end position="37"/>
    </location>
</feature>
<feature type="transmembrane region" description="Helical" evidence="1">
    <location>
        <begin position="322"/>
        <end position="342"/>
    </location>
</feature>
<keyword evidence="2" id="KW-0732">Signal</keyword>
<feature type="chain" id="PRO_5016977732" evidence="2">
    <location>
        <begin position="38"/>
        <end position="727"/>
    </location>
</feature>
<proteinExistence type="predicted"/>
<dbReference type="Proteomes" id="UP000216411">
    <property type="component" value="Unassembled WGS sequence"/>
</dbReference>
<sequence length="727" mass="83961">MINKNKAIRTAKTFKKLIRLIFCCILLSCIGTHPVKAAASNELSAEISYGYNLITKTDTNSPLTISVTNQGSEFNGTVQVILSAVTTTNSATQAIMLNGYKEKNYMYEKTAHIAADATTDVSLIIPLKYRSNQLRIMIYDEYGNELFNGIKVIESEDYSYYVYAAVFTDSPSVLNYFENTAIYQYNDYTFKSIIISQEDIPQENYALDLFDIIIANQNQLDSLTKEQSKVIDNWVKNGGFLVLVNDANESISWETVIPDEEIRKLNYSYRSYTDWAITYALSSVFMNNLPDFTIFIIALIIYSIIMGPLLYLLLKKINKRKFFWLCEITASVLFTFLIIILGNSTRLKAPFLNYFKIVTYNEKTIDDSVYFNIRAPFNNEYKLYVDKEYSFKPIFDTVYYDDRNKKFNLNDYNVGISYGEQENTITIKNDVAFTKENFIAEKSEEAKSSDYISVNMNLFGDKVSGFVTNYMDYSIENAAILVYNKVIFLDTIPAGSTINLDDMKIYTYNPKFKYGLTNAIANLKTTEKGLIQDGYMLQNQKKSILDFYLEKKFGYYTDKAYLIGFAKDMNQLDLQLDSAYDAYGMTLIEVPVDVDYTCDNLEYTTYVPIKNEEYSSSGDVMYTDEMILTYNLGQNLKDINLYFNDLSYFDDKYYKTFSGHIYFYNRVTTLYDPIDLSQKNIFSHELKPYLNDQNEIVVKYVEHFDEEEKQALLPSLSTIGRVNDVEN</sequence>
<dbReference type="EMBL" id="NOKA02000001">
    <property type="protein sequence ID" value="RDY33157.1"/>
    <property type="molecule type" value="Genomic_DNA"/>
</dbReference>
<feature type="transmembrane region" description="Helical" evidence="1">
    <location>
        <begin position="292"/>
        <end position="313"/>
    </location>
</feature>
<reference evidence="3 4" key="1">
    <citation type="journal article" date="2017" name="Genome Announc.">
        <title>Draft Genome Sequence of a Sporulating and Motile Strain of Lachnotalea glycerini Isolated from Water in Quebec City, Canada.</title>
        <authorList>
            <person name="Maheux A.F."/>
            <person name="Boudreau D.K."/>
            <person name="Berube E."/>
            <person name="Boissinot M."/>
            <person name="Raymond F."/>
            <person name="Brodeur S."/>
            <person name="Corbeil J."/>
            <person name="Isabel S."/>
            <person name="Omar R.F."/>
            <person name="Bergeron M.G."/>
        </authorList>
    </citation>
    <scope>NUCLEOTIDE SEQUENCE [LARGE SCALE GENOMIC DNA]</scope>
    <source>
        <strain evidence="3 4">CCRI-19302</strain>
    </source>
</reference>
<dbReference type="AlphaFoldDB" id="A0A371JKB7"/>
<comment type="caution">
    <text evidence="3">The sequence shown here is derived from an EMBL/GenBank/DDBJ whole genome shotgun (WGS) entry which is preliminary data.</text>
</comment>
<gene>
    <name evidence="3" type="ORF">CG710_001130</name>
</gene>
<dbReference type="RefSeq" id="WP_094378124.1">
    <property type="nucleotide sequence ID" value="NZ_NOKA02000001.1"/>
</dbReference>
<keyword evidence="1" id="KW-0472">Membrane</keyword>
<evidence type="ECO:0000313" key="3">
    <source>
        <dbReference type="EMBL" id="RDY33157.1"/>
    </source>
</evidence>
<keyword evidence="4" id="KW-1185">Reference proteome</keyword>
<organism evidence="3 4">
    <name type="scientific">Lachnotalea glycerini</name>
    <dbReference type="NCBI Taxonomy" id="1763509"/>
    <lineage>
        <taxon>Bacteria</taxon>
        <taxon>Bacillati</taxon>
        <taxon>Bacillota</taxon>
        <taxon>Clostridia</taxon>
        <taxon>Lachnospirales</taxon>
        <taxon>Lachnospiraceae</taxon>
        <taxon>Lachnotalea</taxon>
    </lineage>
</organism>
<evidence type="ECO:0000256" key="2">
    <source>
        <dbReference type="SAM" id="SignalP"/>
    </source>
</evidence>
<keyword evidence="1" id="KW-1133">Transmembrane helix</keyword>
<protein>
    <submittedName>
        <fullName evidence="3">Uncharacterized protein</fullName>
    </submittedName>
</protein>
<dbReference type="OrthoDB" id="137965at2"/>
<evidence type="ECO:0000256" key="1">
    <source>
        <dbReference type="SAM" id="Phobius"/>
    </source>
</evidence>
<evidence type="ECO:0000313" key="4">
    <source>
        <dbReference type="Proteomes" id="UP000216411"/>
    </source>
</evidence>
<accession>A0A371JKB7</accession>
<dbReference type="SUPFAM" id="SSF52317">
    <property type="entry name" value="Class I glutamine amidotransferase-like"/>
    <property type="match status" value="1"/>
</dbReference>